<gene>
    <name evidence="2" type="primary">LOC120281252</name>
</gene>
<evidence type="ECO:0000313" key="2">
    <source>
        <dbReference type="RefSeq" id="XP_039144056.1"/>
    </source>
</evidence>
<organism evidence="1 2">
    <name type="scientific">Dioscorea cayennensis subsp. rotundata</name>
    <name type="common">White Guinea yam</name>
    <name type="synonym">Dioscorea rotundata</name>
    <dbReference type="NCBI Taxonomy" id="55577"/>
    <lineage>
        <taxon>Eukaryota</taxon>
        <taxon>Viridiplantae</taxon>
        <taxon>Streptophyta</taxon>
        <taxon>Embryophyta</taxon>
        <taxon>Tracheophyta</taxon>
        <taxon>Spermatophyta</taxon>
        <taxon>Magnoliopsida</taxon>
        <taxon>Liliopsida</taxon>
        <taxon>Dioscoreales</taxon>
        <taxon>Dioscoreaceae</taxon>
        <taxon>Dioscorea</taxon>
    </lineage>
</organism>
<proteinExistence type="predicted"/>
<accession>A0AB40CVG0</accession>
<protein>
    <submittedName>
        <fullName evidence="2">Uncharacterized protein LOC120281252</fullName>
    </submittedName>
</protein>
<name>A0AB40CVG0_DIOCR</name>
<reference evidence="2" key="1">
    <citation type="submission" date="2025-08" db="UniProtKB">
        <authorList>
            <consortium name="RefSeq"/>
        </authorList>
    </citation>
    <scope>IDENTIFICATION</scope>
</reference>
<dbReference type="Proteomes" id="UP001515500">
    <property type="component" value="Chromosome 17"/>
</dbReference>
<dbReference type="RefSeq" id="XP_039144056.1">
    <property type="nucleotide sequence ID" value="XM_039288122.1"/>
</dbReference>
<sequence>MRSVELEGRGASVTIGSEITVIPVEGARWRWERIENWYHRRSSEEEEGKHQRELADRELATIGELSFCSDLEDISASTRLIDREFKKQRNEVYTFLDLRITCNDTQ</sequence>
<dbReference type="GeneID" id="120281252"/>
<dbReference type="AlphaFoldDB" id="A0AB40CVG0"/>
<evidence type="ECO:0000313" key="1">
    <source>
        <dbReference type="Proteomes" id="UP001515500"/>
    </source>
</evidence>
<keyword evidence="1" id="KW-1185">Reference proteome</keyword>